<protein>
    <submittedName>
        <fullName evidence="2">Uncharacterized protein</fullName>
    </submittedName>
</protein>
<keyword evidence="1" id="KW-0812">Transmembrane</keyword>
<evidence type="ECO:0000313" key="3">
    <source>
        <dbReference type="Proteomes" id="UP000199544"/>
    </source>
</evidence>
<keyword evidence="3" id="KW-1185">Reference proteome</keyword>
<dbReference type="OrthoDB" id="2939882at2"/>
<dbReference type="STRING" id="459525.SAMN04488137_4707"/>
<keyword evidence="1" id="KW-1133">Transmembrane helix</keyword>
<feature type="transmembrane region" description="Helical" evidence="1">
    <location>
        <begin position="20"/>
        <end position="38"/>
    </location>
</feature>
<keyword evidence="1" id="KW-0472">Membrane</keyword>
<accession>A0A1H0BZ41</accession>
<proteinExistence type="predicted"/>
<reference evidence="3" key="1">
    <citation type="submission" date="2016-10" db="EMBL/GenBank/DDBJ databases">
        <authorList>
            <person name="Varghese N."/>
            <person name="Submissions S."/>
        </authorList>
    </citation>
    <scope>NUCLEOTIDE SEQUENCE [LARGE SCALE GENOMIC DNA]</scope>
    <source>
        <strain evidence="3">CGMCC 1.6854</strain>
    </source>
</reference>
<evidence type="ECO:0000313" key="2">
    <source>
        <dbReference type="EMBL" id="SDN50978.1"/>
    </source>
</evidence>
<organism evidence="2 3">
    <name type="scientific">Fictibacillus solisalsi</name>
    <dbReference type="NCBI Taxonomy" id="459525"/>
    <lineage>
        <taxon>Bacteria</taxon>
        <taxon>Bacillati</taxon>
        <taxon>Bacillota</taxon>
        <taxon>Bacilli</taxon>
        <taxon>Bacillales</taxon>
        <taxon>Fictibacillaceae</taxon>
        <taxon>Fictibacillus</taxon>
    </lineage>
</organism>
<dbReference type="AlphaFoldDB" id="A0A1H0BZ41"/>
<evidence type="ECO:0000256" key="1">
    <source>
        <dbReference type="SAM" id="Phobius"/>
    </source>
</evidence>
<sequence>MDLLVILNATNLPDLSGVETWGKTVVVQFITIVVMFIAAKHVMKLKLGGVLAVCCVGGAVTWIIQHWSKFSGWIEGFMNGM</sequence>
<dbReference type="EMBL" id="FNHW01000006">
    <property type="protein sequence ID" value="SDN50978.1"/>
    <property type="molecule type" value="Genomic_DNA"/>
</dbReference>
<dbReference type="RefSeq" id="WP_090239012.1">
    <property type="nucleotide sequence ID" value="NZ_FNHW01000006.1"/>
</dbReference>
<name>A0A1H0BZ41_9BACL</name>
<dbReference type="Proteomes" id="UP000199544">
    <property type="component" value="Unassembled WGS sequence"/>
</dbReference>
<gene>
    <name evidence="2" type="ORF">SAMN04488137_4707</name>
</gene>
<feature type="transmembrane region" description="Helical" evidence="1">
    <location>
        <begin position="45"/>
        <end position="64"/>
    </location>
</feature>